<protein>
    <submittedName>
        <fullName evidence="1">Uncharacterized protein</fullName>
    </submittedName>
</protein>
<dbReference type="EMBL" id="FZOO01000016">
    <property type="protein sequence ID" value="SNT06476.1"/>
    <property type="molecule type" value="Genomic_DNA"/>
</dbReference>
<sequence length="68" mass="7391">MSAPSASLLRFSRSTDEGLGLLMDLYSAEAPAPRRAGTHRAELRGHLDSWLRRAADWGAGPGGAWRAW</sequence>
<proteinExistence type="predicted"/>
<organism evidence="1 2">
    <name type="scientific">Geodermatophilus pulveris</name>
    <dbReference type="NCBI Taxonomy" id="1564159"/>
    <lineage>
        <taxon>Bacteria</taxon>
        <taxon>Bacillati</taxon>
        <taxon>Actinomycetota</taxon>
        <taxon>Actinomycetes</taxon>
        <taxon>Geodermatophilales</taxon>
        <taxon>Geodermatophilaceae</taxon>
        <taxon>Geodermatophilus</taxon>
    </lineage>
</organism>
<dbReference type="Proteomes" id="UP000198373">
    <property type="component" value="Unassembled WGS sequence"/>
</dbReference>
<dbReference type="RefSeq" id="WP_143425154.1">
    <property type="nucleotide sequence ID" value="NZ_FZOO01000016.1"/>
</dbReference>
<evidence type="ECO:0000313" key="1">
    <source>
        <dbReference type="EMBL" id="SNT06476.1"/>
    </source>
</evidence>
<gene>
    <name evidence="1" type="ORF">SAMN06893096_11613</name>
</gene>
<name>A0A239JKB3_9ACTN</name>
<reference evidence="2" key="1">
    <citation type="submission" date="2017-06" db="EMBL/GenBank/DDBJ databases">
        <authorList>
            <person name="Varghese N."/>
            <person name="Submissions S."/>
        </authorList>
    </citation>
    <scope>NUCLEOTIDE SEQUENCE [LARGE SCALE GENOMIC DNA]</scope>
    <source>
        <strain evidence="2">DSM 46839</strain>
    </source>
</reference>
<accession>A0A239JKB3</accession>
<keyword evidence="2" id="KW-1185">Reference proteome</keyword>
<dbReference type="OrthoDB" id="5197099at2"/>
<evidence type="ECO:0000313" key="2">
    <source>
        <dbReference type="Proteomes" id="UP000198373"/>
    </source>
</evidence>
<dbReference type="AlphaFoldDB" id="A0A239JKB3"/>